<evidence type="ECO:0000313" key="1">
    <source>
        <dbReference type="EMBL" id="CAB4132253.1"/>
    </source>
</evidence>
<reference evidence="1" key="1">
    <citation type="submission" date="2020-04" db="EMBL/GenBank/DDBJ databases">
        <authorList>
            <person name="Chiriac C."/>
            <person name="Salcher M."/>
            <person name="Ghai R."/>
            <person name="Kavagutti S V."/>
        </authorList>
    </citation>
    <scope>NUCLEOTIDE SEQUENCE</scope>
</reference>
<name>A0A6J5LG67_9CAUD</name>
<sequence length="144" mass="16604">MSTQLMMSTAAGELHGLINTLTNSVPFDDFKNFKPEHKKEMERQKKEDSKIVEAEYMNSRGKHERLTKPYCKYAGDPIQIWHFIPGKTYKVPLGLVKEVNDSTKKIPRRSGLVSIDGESVRKDESPLDKDEEGEWLHKFVSHGW</sequence>
<gene>
    <name evidence="1" type="ORF">UFOVP256_4</name>
</gene>
<proteinExistence type="predicted"/>
<dbReference type="EMBL" id="LR796263">
    <property type="protein sequence ID" value="CAB4132253.1"/>
    <property type="molecule type" value="Genomic_DNA"/>
</dbReference>
<accession>A0A6J5LG67</accession>
<organism evidence="1">
    <name type="scientific">uncultured Caudovirales phage</name>
    <dbReference type="NCBI Taxonomy" id="2100421"/>
    <lineage>
        <taxon>Viruses</taxon>
        <taxon>Duplodnaviria</taxon>
        <taxon>Heunggongvirae</taxon>
        <taxon>Uroviricota</taxon>
        <taxon>Caudoviricetes</taxon>
        <taxon>Peduoviridae</taxon>
        <taxon>Maltschvirus</taxon>
        <taxon>Maltschvirus maltsch</taxon>
    </lineage>
</organism>
<protein>
    <submittedName>
        <fullName evidence="1">Uncharacterized protein</fullName>
    </submittedName>
</protein>